<dbReference type="RefSeq" id="WP_150094921.1">
    <property type="nucleotide sequence ID" value="NZ_JBFUOH010000071.1"/>
</dbReference>
<proteinExistence type="inferred from homology"/>
<protein>
    <recommendedName>
        <fullName evidence="2">protein-tyrosine-phosphatase</fullName>
        <ecNumber evidence="2">3.1.3.48</ecNumber>
    </recommendedName>
</protein>
<evidence type="ECO:0000313" key="5">
    <source>
        <dbReference type="EMBL" id="KAA6181856.1"/>
    </source>
</evidence>
<gene>
    <name evidence="5" type="ORF">F2Q65_18740</name>
</gene>
<dbReference type="InterPro" id="IPR016667">
    <property type="entry name" value="Caps_polysacc_synth_CpsB/CapC"/>
</dbReference>
<comment type="catalytic activity">
    <reaction evidence="4">
        <text>O-phospho-L-tyrosyl-[protein] + H2O = L-tyrosyl-[protein] + phosphate</text>
        <dbReference type="Rhea" id="RHEA:10684"/>
        <dbReference type="Rhea" id="RHEA-COMP:10136"/>
        <dbReference type="Rhea" id="RHEA-COMP:20101"/>
        <dbReference type="ChEBI" id="CHEBI:15377"/>
        <dbReference type="ChEBI" id="CHEBI:43474"/>
        <dbReference type="ChEBI" id="CHEBI:46858"/>
        <dbReference type="ChEBI" id="CHEBI:61978"/>
        <dbReference type="EC" id="3.1.3.48"/>
    </reaction>
</comment>
<reference evidence="5 6" key="1">
    <citation type="submission" date="2019-09" db="EMBL/GenBank/DDBJ databases">
        <title>Whole-genome sequence of the purple sulfur bacterium Thiohalocapsa marina DSM 19078.</title>
        <authorList>
            <person name="Kyndt J.A."/>
            <person name="Meyer T.E."/>
        </authorList>
    </citation>
    <scope>NUCLEOTIDE SEQUENCE [LARGE SCALE GENOMIC DNA]</scope>
    <source>
        <strain evidence="5 6">DSM 19078</strain>
    </source>
</reference>
<evidence type="ECO:0000256" key="2">
    <source>
        <dbReference type="ARBA" id="ARBA00013064"/>
    </source>
</evidence>
<dbReference type="Pfam" id="PF19567">
    <property type="entry name" value="CpsB_CapC"/>
    <property type="match status" value="1"/>
</dbReference>
<name>A0A5M8FDS6_9GAMM</name>
<accession>A0A5M8FDS6</accession>
<dbReference type="EMBL" id="VWXX01000059">
    <property type="protein sequence ID" value="KAA6181856.1"/>
    <property type="molecule type" value="Genomic_DNA"/>
</dbReference>
<comment type="caution">
    <text evidence="5">The sequence shown here is derived from an EMBL/GenBank/DDBJ whole genome shotgun (WGS) entry which is preliminary data.</text>
</comment>
<dbReference type="Gene3D" id="3.20.20.140">
    <property type="entry name" value="Metal-dependent hydrolases"/>
    <property type="match status" value="1"/>
</dbReference>
<dbReference type="GO" id="GO:0030145">
    <property type="term" value="F:manganese ion binding"/>
    <property type="evidence" value="ECO:0007669"/>
    <property type="project" value="InterPro"/>
</dbReference>
<keyword evidence="6" id="KW-1185">Reference proteome</keyword>
<evidence type="ECO:0000313" key="6">
    <source>
        <dbReference type="Proteomes" id="UP000322981"/>
    </source>
</evidence>
<sequence length="241" mass="25803">MRIDVHTHLLPGIDDGAQDLDSALALARLALADGTTHLVCTPHIQPRRFDNDAGSIRAALQAFSAELDTAGIGLKVAAAAEVHFGLEIMQGVTDGSLPFLGRWNGKPVLLLEFPYHQLPFGAERLTDWLIAQGILPMIAHPERNQDLVAAPDKLRRLVAQGCLIQLTAASLTGHFGRAAQTFSHDLLAEGMVTVLASDAHNLAYRPPLLSEGLKAACAIVGDAAAQTLVSDNPWRMVESLF</sequence>
<dbReference type="SUPFAM" id="SSF89550">
    <property type="entry name" value="PHP domain-like"/>
    <property type="match status" value="1"/>
</dbReference>
<keyword evidence="3" id="KW-0378">Hydrolase</keyword>
<dbReference type="PANTHER" id="PTHR39181:SF1">
    <property type="entry name" value="TYROSINE-PROTEIN PHOSPHATASE YWQE"/>
    <property type="match status" value="1"/>
</dbReference>
<dbReference type="PIRSF" id="PIRSF016557">
    <property type="entry name" value="Caps_synth_CpsB"/>
    <property type="match status" value="1"/>
</dbReference>
<organism evidence="5 6">
    <name type="scientific">Thiohalocapsa marina</name>
    <dbReference type="NCBI Taxonomy" id="424902"/>
    <lineage>
        <taxon>Bacteria</taxon>
        <taxon>Pseudomonadati</taxon>
        <taxon>Pseudomonadota</taxon>
        <taxon>Gammaproteobacteria</taxon>
        <taxon>Chromatiales</taxon>
        <taxon>Chromatiaceae</taxon>
        <taxon>Thiohalocapsa</taxon>
    </lineage>
</organism>
<dbReference type="OrthoDB" id="9788539at2"/>
<dbReference type="InterPro" id="IPR016195">
    <property type="entry name" value="Pol/histidinol_Pase-like"/>
</dbReference>
<evidence type="ECO:0000256" key="3">
    <source>
        <dbReference type="ARBA" id="ARBA00022801"/>
    </source>
</evidence>
<dbReference type="GO" id="GO:0004725">
    <property type="term" value="F:protein tyrosine phosphatase activity"/>
    <property type="evidence" value="ECO:0007669"/>
    <property type="project" value="UniProtKB-EC"/>
</dbReference>
<dbReference type="EC" id="3.1.3.48" evidence="2"/>
<dbReference type="PANTHER" id="PTHR39181">
    <property type="entry name" value="TYROSINE-PROTEIN PHOSPHATASE YWQE"/>
    <property type="match status" value="1"/>
</dbReference>
<evidence type="ECO:0000256" key="1">
    <source>
        <dbReference type="ARBA" id="ARBA00005750"/>
    </source>
</evidence>
<dbReference type="Proteomes" id="UP000322981">
    <property type="component" value="Unassembled WGS sequence"/>
</dbReference>
<evidence type="ECO:0000256" key="4">
    <source>
        <dbReference type="ARBA" id="ARBA00051722"/>
    </source>
</evidence>
<comment type="similarity">
    <text evidence="1">Belongs to the metallo-dependent hydrolases superfamily. CpsB/CapC family.</text>
</comment>
<dbReference type="AlphaFoldDB" id="A0A5M8FDS6"/>